<accession>A0A022Q3N5</accession>
<keyword evidence="3 5" id="KW-0804">Transcription</keyword>
<name>A0A022Q3N5_ERYGU</name>
<reference evidence="6 7" key="1">
    <citation type="journal article" date="2013" name="Proc. Natl. Acad. Sci. U.S.A.">
        <title>Fine-scale variation in meiotic recombination in Mimulus inferred from population shotgun sequencing.</title>
        <authorList>
            <person name="Hellsten U."/>
            <person name="Wright K.M."/>
            <person name="Jenkins J."/>
            <person name="Shu S."/>
            <person name="Yuan Y."/>
            <person name="Wessler S.R."/>
            <person name="Schmutz J."/>
            <person name="Willis J.H."/>
            <person name="Rokhsar D.S."/>
        </authorList>
    </citation>
    <scope>NUCLEOTIDE SEQUENCE [LARGE SCALE GENOMIC DNA]</scope>
    <source>
        <strain evidence="7">cv. DUN x IM62</strain>
    </source>
</reference>
<comment type="function">
    <text evidence="5">DNA-dependent RNA polymerase which catalyzes the transcription of DNA into RNA using the four ribonucleoside triphosphates as substrates.</text>
</comment>
<keyword evidence="7" id="KW-1185">Reference proteome</keyword>
<evidence type="ECO:0000256" key="2">
    <source>
        <dbReference type="ARBA" id="ARBA00022478"/>
    </source>
</evidence>
<sequence>MEGLKECEANLVVHLHPSKAKSASEAIFSELSSLLFTYSETFGGVVLAYDPNIRSNLGKVLPGIHPHFGVSLKARLLLFNPKPNMLLEGEVVKITPQSIHAVVLGFSSVFIGDEDIRDEFKHKIKSGKEEYVSKSDKKHKIKVGTILRFVVKSFDEDILHIVGSIADDRTGCARWMNKNLDKWTQSDSTTRKTKNVDGEGLQT</sequence>
<evidence type="ECO:0000256" key="5">
    <source>
        <dbReference type="RuleBase" id="RU369086"/>
    </source>
</evidence>
<dbReference type="eggNOG" id="KOG4134">
    <property type="taxonomic scope" value="Eukaryota"/>
</dbReference>
<keyword evidence="4 5" id="KW-0539">Nucleus</keyword>
<evidence type="ECO:0000256" key="3">
    <source>
        <dbReference type="ARBA" id="ARBA00023163"/>
    </source>
</evidence>
<dbReference type="STRING" id="4155.A0A022Q3N5"/>
<proteinExistence type="predicted"/>
<dbReference type="Gene3D" id="2.40.50.1060">
    <property type="match status" value="1"/>
</dbReference>
<gene>
    <name evidence="6" type="ORF">MIMGU_mgv1a014024mg</name>
</gene>
<evidence type="ECO:0000313" key="6">
    <source>
        <dbReference type="EMBL" id="EYU21110.1"/>
    </source>
</evidence>
<protein>
    <recommendedName>
        <fullName evidence="5">DNA-directed RNA polymerase subunit</fullName>
    </recommendedName>
</protein>
<evidence type="ECO:0000256" key="1">
    <source>
        <dbReference type="ARBA" id="ARBA00004123"/>
    </source>
</evidence>
<dbReference type="InterPro" id="IPR045113">
    <property type="entry name" value="Rpb7-like"/>
</dbReference>
<dbReference type="EMBL" id="KI632224">
    <property type="protein sequence ID" value="EYU21110.1"/>
    <property type="molecule type" value="Genomic_DNA"/>
</dbReference>
<comment type="subcellular location">
    <subcellularLocation>
        <location evidence="1 5">Nucleus</location>
    </subcellularLocation>
</comment>
<dbReference type="GO" id="GO:0006352">
    <property type="term" value="P:DNA-templated transcription initiation"/>
    <property type="evidence" value="ECO:0007669"/>
    <property type="project" value="UniProtKB-UniRule"/>
</dbReference>
<dbReference type="GO" id="GO:0006362">
    <property type="term" value="P:transcription elongation by RNA polymerase I"/>
    <property type="evidence" value="ECO:0000318"/>
    <property type="project" value="GO_Central"/>
</dbReference>
<dbReference type="PANTHER" id="PTHR12709:SF5">
    <property type="entry name" value="DNA-DIRECTED RNA POLYMERASE I SUBUNIT RPA43"/>
    <property type="match status" value="1"/>
</dbReference>
<organism evidence="6 7">
    <name type="scientific">Erythranthe guttata</name>
    <name type="common">Yellow monkey flower</name>
    <name type="synonym">Mimulus guttatus</name>
    <dbReference type="NCBI Taxonomy" id="4155"/>
    <lineage>
        <taxon>Eukaryota</taxon>
        <taxon>Viridiplantae</taxon>
        <taxon>Streptophyta</taxon>
        <taxon>Embryophyta</taxon>
        <taxon>Tracheophyta</taxon>
        <taxon>Spermatophyta</taxon>
        <taxon>Magnoliopsida</taxon>
        <taxon>eudicotyledons</taxon>
        <taxon>Gunneridae</taxon>
        <taxon>Pentapetalae</taxon>
        <taxon>asterids</taxon>
        <taxon>lamiids</taxon>
        <taxon>Lamiales</taxon>
        <taxon>Phrymaceae</taxon>
        <taxon>Erythranthe</taxon>
    </lineage>
</organism>
<dbReference type="GO" id="GO:0005736">
    <property type="term" value="C:RNA polymerase I complex"/>
    <property type="evidence" value="ECO:0000318"/>
    <property type="project" value="GO_Central"/>
</dbReference>
<dbReference type="InterPro" id="IPR036898">
    <property type="entry name" value="RNA_pol_Rpb7-like_N_sf"/>
</dbReference>
<dbReference type="KEGG" id="egt:105976191"/>
<dbReference type="Proteomes" id="UP000030748">
    <property type="component" value="Unassembled WGS sequence"/>
</dbReference>
<dbReference type="OMA" id="MALVCYY"/>
<dbReference type="PhylomeDB" id="A0A022Q3N5"/>
<dbReference type="AlphaFoldDB" id="A0A022Q3N5"/>
<keyword evidence="2 5" id="KW-0240">DNA-directed RNA polymerase</keyword>
<dbReference type="OrthoDB" id="10250504at2759"/>
<dbReference type="Gene3D" id="3.30.1490.120">
    <property type="entry name" value="RNA polymerase Rpb7-like, N-terminal domain"/>
    <property type="match status" value="1"/>
</dbReference>
<dbReference type="PANTHER" id="PTHR12709">
    <property type="entry name" value="DNA-DIRECTED RNA POLYMERASE II, III"/>
    <property type="match status" value="1"/>
</dbReference>
<evidence type="ECO:0000256" key="4">
    <source>
        <dbReference type="ARBA" id="ARBA00023242"/>
    </source>
</evidence>
<evidence type="ECO:0000313" key="7">
    <source>
        <dbReference type="Proteomes" id="UP000030748"/>
    </source>
</evidence>